<comment type="caution">
    <text evidence="1">The sequence shown here is derived from an EMBL/GenBank/DDBJ whole genome shotgun (WGS) entry which is preliminary data.</text>
</comment>
<proteinExistence type="predicted"/>
<organism evidence="1 2">
    <name type="scientific">Kaistella jeonii</name>
    <dbReference type="NCBI Taxonomy" id="266749"/>
    <lineage>
        <taxon>Bacteria</taxon>
        <taxon>Pseudomonadati</taxon>
        <taxon>Bacteroidota</taxon>
        <taxon>Flavobacteriia</taxon>
        <taxon>Flavobacteriales</taxon>
        <taxon>Weeksellaceae</taxon>
        <taxon>Chryseobacterium group</taxon>
        <taxon>Kaistella</taxon>
    </lineage>
</organism>
<dbReference type="RefSeq" id="WP_039354629.1">
    <property type="nucleotide sequence ID" value="NZ_FOLA01000017.1"/>
</dbReference>
<dbReference type="STRING" id="266749.SAMN05421876_11736"/>
<dbReference type="Proteomes" id="UP000031473">
    <property type="component" value="Unassembled WGS sequence"/>
</dbReference>
<accession>A0A0C1FDB5</accession>
<dbReference type="EMBL" id="JSYL01000016">
    <property type="protein sequence ID" value="KIA85969.1"/>
    <property type="molecule type" value="Genomic_DNA"/>
</dbReference>
<sequence length="207" mass="24247">MVKSRLKSVFFLVFFFFSFQSVFGQIKITNDQILKEVQQIKKVFSDSLKRYDFKKDEHLYSEKYRTFYSVKIESLSKLYQDLYDRSVADVSTLEKSGTSENQTSDLQLGIEDIENGEQLKELGLFLRTNYPAYLFSDYSSATYRCKLNFLVDTDGKFKKVKYSGESLAFNLMTALFLYSIDHLEKPLRHNDQLIKQNFAQPVTLVIE</sequence>
<name>A0A0C1FDB5_9FLAO</name>
<gene>
    <name evidence="1" type="ORF">OA86_14205</name>
</gene>
<evidence type="ECO:0000313" key="1">
    <source>
        <dbReference type="EMBL" id="KIA85969.1"/>
    </source>
</evidence>
<dbReference type="AlphaFoldDB" id="A0A0C1FDB5"/>
<dbReference type="OrthoDB" id="1242408at2"/>
<evidence type="ECO:0000313" key="2">
    <source>
        <dbReference type="Proteomes" id="UP000031473"/>
    </source>
</evidence>
<keyword evidence="2" id="KW-1185">Reference proteome</keyword>
<reference evidence="1 2" key="1">
    <citation type="submission" date="2014-10" db="EMBL/GenBank/DDBJ databases">
        <title>Kaistella jeonii genome.</title>
        <authorList>
            <person name="Clayton J.T."/>
            <person name="Newman J.D."/>
        </authorList>
    </citation>
    <scope>NUCLEOTIDE SEQUENCE [LARGE SCALE GENOMIC DNA]</scope>
    <source>
        <strain evidence="1 2">DSM 17048</strain>
    </source>
</reference>
<protein>
    <submittedName>
        <fullName evidence="1">Uncharacterized protein</fullName>
    </submittedName>
</protein>